<evidence type="ECO:0000256" key="3">
    <source>
        <dbReference type="ARBA" id="ARBA00022723"/>
    </source>
</evidence>
<proteinExistence type="predicted"/>
<dbReference type="Gene3D" id="2.30.40.10">
    <property type="entry name" value="Urease, subunit C, domain 1"/>
    <property type="match status" value="1"/>
</dbReference>
<dbReference type="EC" id="3.5.2.7" evidence="2 8"/>
<reference evidence="10 11" key="1">
    <citation type="submission" date="2017-04" db="EMBL/GenBank/DDBJ databases">
        <authorList>
            <person name="Afonso C.L."/>
            <person name="Miller P.J."/>
            <person name="Scott M.A."/>
            <person name="Spackman E."/>
            <person name="Goraichik I."/>
            <person name="Dimitrov K.M."/>
            <person name="Suarez D.L."/>
            <person name="Swayne D.E."/>
        </authorList>
    </citation>
    <scope>NUCLEOTIDE SEQUENCE [LARGE SCALE GENOMIC DNA]</scope>
    <source>
        <strain evidence="10 11">DSM 21164</strain>
    </source>
</reference>
<dbReference type="InterPro" id="IPR005920">
    <property type="entry name" value="HutI"/>
</dbReference>
<keyword evidence="4" id="KW-0378">Hydrolase</keyword>
<dbReference type="PANTHER" id="PTHR42752:SF1">
    <property type="entry name" value="IMIDAZOLONEPROPIONASE-RELATED"/>
    <property type="match status" value="1"/>
</dbReference>
<dbReference type="SUPFAM" id="SSF51556">
    <property type="entry name" value="Metallo-dependent hydrolases"/>
    <property type="match status" value="1"/>
</dbReference>
<dbReference type="InterPro" id="IPR011059">
    <property type="entry name" value="Metal-dep_hydrolase_composite"/>
</dbReference>
<keyword evidence="11" id="KW-1185">Reference proteome</keyword>
<keyword evidence="6" id="KW-0862">Zinc</keyword>
<dbReference type="STRING" id="504486.SAMN05660703_0418"/>
<dbReference type="NCBIfam" id="TIGR01224">
    <property type="entry name" value="hutI"/>
    <property type="match status" value="1"/>
</dbReference>
<evidence type="ECO:0000256" key="7">
    <source>
        <dbReference type="ARBA" id="ARBA00023004"/>
    </source>
</evidence>
<accession>A0A1W1YFY2</accession>
<evidence type="ECO:0000256" key="8">
    <source>
        <dbReference type="NCBIfam" id="TIGR01224"/>
    </source>
</evidence>
<keyword evidence="3" id="KW-0479">Metal-binding</keyword>
<evidence type="ECO:0000256" key="1">
    <source>
        <dbReference type="ARBA" id="ARBA00005023"/>
    </source>
</evidence>
<sequence>MNLKYIKNMKALKLIGPFKQLVTMANLPLKGALTDDQLTIIEDAGILIENEQIKEIGLFTVMLSEAKQTEIEVIALQGNHVCLPGFIDSHTHICFGGTRAKDYAMRNAGKTYLEIAKAGGGIWDTVTQTRKAASEELIKKTLKRTKQHLKNGVTTIEVKSGYGLSVEEELKMLRAIKNANSQTPLDLIPTCLAAHMKPKDFSGSNAEYLNEISTTLFPILKEEKLTNRMDAFIEESAFSKEDIRPYFKKAKEIGFDITVHADQFSTDGSAIAVEFEAISADHLEASTKNEIELLAKSNVIATALPGASLGLGCNFTPARKLLDAGCALAIASDHNPGSAPMGDLLTQAAILQTFEKLSNAEVLAGITFRAAAALNLNDRGQLKEGLLADFALFHTDNYNEILYHQGAFKPCMVFKNGALVYDKHQTN</sequence>
<evidence type="ECO:0000256" key="5">
    <source>
        <dbReference type="ARBA" id="ARBA00022808"/>
    </source>
</evidence>
<evidence type="ECO:0000256" key="6">
    <source>
        <dbReference type="ARBA" id="ARBA00022833"/>
    </source>
</evidence>
<dbReference type="GO" id="GO:0050480">
    <property type="term" value="F:imidazolonepropionase activity"/>
    <property type="evidence" value="ECO:0007669"/>
    <property type="project" value="UniProtKB-UniRule"/>
</dbReference>
<dbReference type="InterPro" id="IPR032466">
    <property type="entry name" value="Metal_Hydrolase"/>
</dbReference>
<dbReference type="EMBL" id="FWXO01000001">
    <property type="protein sequence ID" value="SMC35044.1"/>
    <property type="molecule type" value="Genomic_DNA"/>
</dbReference>
<dbReference type="Pfam" id="PF01979">
    <property type="entry name" value="Amidohydro_1"/>
    <property type="match status" value="1"/>
</dbReference>
<evidence type="ECO:0000259" key="9">
    <source>
        <dbReference type="Pfam" id="PF01979"/>
    </source>
</evidence>
<evidence type="ECO:0000313" key="11">
    <source>
        <dbReference type="Proteomes" id="UP000192360"/>
    </source>
</evidence>
<dbReference type="AlphaFoldDB" id="A0A1W1YFY2"/>
<evidence type="ECO:0000313" key="10">
    <source>
        <dbReference type="EMBL" id="SMC35044.1"/>
    </source>
</evidence>
<comment type="pathway">
    <text evidence="1">Amino-acid degradation.</text>
</comment>
<evidence type="ECO:0000256" key="4">
    <source>
        <dbReference type="ARBA" id="ARBA00022801"/>
    </source>
</evidence>
<dbReference type="SUPFAM" id="SSF51338">
    <property type="entry name" value="Composite domain of metallo-dependent hydrolases"/>
    <property type="match status" value="1"/>
</dbReference>
<name>A0A1W1YFY2_9FLAO</name>
<gene>
    <name evidence="10" type="ORF">SAMN05660703_0418</name>
</gene>
<dbReference type="PANTHER" id="PTHR42752">
    <property type="entry name" value="IMIDAZOLONEPROPIONASE"/>
    <property type="match status" value="1"/>
</dbReference>
<dbReference type="InterPro" id="IPR006680">
    <property type="entry name" value="Amidohydro-rel"/>
</dbReference>
<dbReference type="Gene3D" id="3.20.20.140">
    <property type="entry name" value="Metal-dependent hydrolases"/>
    <property type="match status" value="1"/>
</dbReference>
<dbReference type="GO" id="GO:0019556">
    <property type="term" value="P:L-histidine catabolic process to glutamate and formamide"/>
    <property type="evidence" value="ECO:0007669"/>
    <property type="project" value="UniProtKB-UniRule"/>
</dbReference>
<dbReference type="GO" id="GO:0005737">
    <property type="term" value="C:cytoplasm"/>
    <property type="evidence" value="ECO:0007669"/>
    <property type="project" value="UniProtKB-UniRule"/>
</dbReference>
<keyword evidence="7" id="KW-0408">Iron</keyword>
<feature type="domain" description="Amidohydrolase-related" evidence="9">
    <location>
        <begin position="83"/>
        <end position="420"/>
    </location>
</feature>
<keyword evidence="5" id="KW-0369">Histidine metabolism</keyword>
<evidence type="ECO:0000256" key="2">
    <source>
        <dbReference type="ARBA" id="ARBA00012864"/>
    </source>
</evidence>
<dbReference type="Proteomes" id="UP000192360">
    <property type="component" value="Unassembled WGS sequence"/>
</dbReference>
<organism evidence="10 11">
    <name type="scientific">Cellulophaga tyrosinoxydans</name>
    <dbReference type="NCBI Taxonomy" id="504486"/>
    <lineage>
        <taxon>Bacteria</taxon>
        <taxon>Pseudomonadati</taxon>
        <taxon>Bacteroidota</taxon>
        <taxon>Flavobacteriia</taxon>
        <taxon>Flavobacteriales</taxon>
        <taxon>Flavobacteriaceae</taxon>
        <taxon>Cellulophaga</taxon>
    </lineage>
</organism>
<protein>
    <recommendedName>
        <fullName evidence="2 8">Imidazolonepropionase</fullName>
        <ecNumber evidence="2 8">3.5.2.7</ecNumber>
    </recommendedName>
</protein>
<dbReference type="GO" id="GO:0046872">
    <property type="term" value="F:metal ion binding"/>
    <property type="evidence" value="ECO:0007669"/>
    <property type="project" value="UniProtKB-KW"/>
</dbReference>